<organism evidence="2 3">
    <name type="scientific">Gracilibacillus xinjiangensis</name>
    <dbReference type="NCBI Taxonomy" id="1193282"/>
    <lineage>
        <taxon>Bacteria</taxon>
        <taxon>Bacillati</taxon>
        <taxon>Bacillota</taxon>
        <taxon>Bacilli</taxon>
        <taxon>Bacillales</taxon>
        <taxon>Bacillaceae</taxon>
        <taxon>Gracilibacillus</taxon>
    </lineage>
</organism>
<dbReference type="EMBL" id="JBHSDT010000008">
    <property type="protein sequence ID" value="MFC4404661.1"/>
    <property type="molecule type" value="Genomic_DNA"/>
</dbReference>
<evidence type="ECO:0000313" key="3">
    <source>
        <dbReference type="Proteomes" id="UP001595882"/>
    </source>
</evidence>
<dbReference type="Pfam" id="PF03419">
    <property type="entry name" value="Peptidase_U4"/>
    <property type="match status" value="1"/>
</dbReference>
<proteinExistence type="predicted"/>
<feature type="transmembrane region" description="Helical" evidence="1">
    <location>
        <begin position="78"/>
        <end position="97"/>
    </location>
</feature>
<sequence length="311" mass="36365">MEQHKVFLMERSLVTIYIELIWLINWGIDWMILLLTQSVLCSKTKWYRICFAGFIGSVIVPLSLLIPELYLEAWYVKVLHSCLIIIISFGFTNLALFIKHLFTFYFMTFAIGGGLLAIHYLTNTEELNSYYSQLQPTQIHGFFVLIGFPVVYLFTKQRMDKHKYTQLKRDFMYMVTIIWREREVQVSGYVDSGNQLVDPISKKPVIICDETFLNDSFNEQELMELKQLYEQIADGDITPHSNKNYRLVPYQGVGGKMEWLIAFSPDKLVIHIDKRNKIEVQQVLIGIRFGQLVGDHSYHCLLHPKLFQEVG</sequence>
<keyword evidence="3" id="KW-1185">Reference proteome</keyword>
<feature type="transmembrane region" description="Helical" evidence="1">
    <location>
        <begin position="46"/>
        <end position="66"/>
    </location>
</feature>
<dbReference type="InterPro" id="IPR005081">
    <property type="entry name" value="SpoIIGA"/>
</dbReference>
<comment type="caution">
    <text evidence="2">The sequence shown here is derived from an EMBL/GenBank/DDBJ whole genome shotgun (WGS) entry which is preliminary data.</text>
</comment>
<feature type="transmembrane region" description="Helical" evidence="1">
    <location>
        <begin position="137"/>
        <end position="155"/>
    </location>
</feature>
<dbReference type="RefSeq" id="WP_390253527.1">
    <property type="nucleotide sequence ID" value="NZ_JBHSDT010000008.1"/>
</dbReference>
<keyword evidence="1" id="KW-0812">Transmembrane</keyword>
<feature type="transmembrane region" description="Helical" evidence="1">
    <location>
        <begin position="12"/>
        <end position="34"/>
    </location>
</feature>
<keyword evidence="1" id="KW-1133">Transmembrane helix</keyword>
<gene>
    <name evidence="2" type="primary">spoIIGA</name>
    <name evidence="2" type="ORF">ACFOY7_16455</name>
</gene>
<name>A0ABV8WXQ9_9BACI</name>
<dbReference type="NCBIfam" id="TIGR02854">
    <property type="entry name" value="spore_II_GA"/>
    <property type="match status" value="1"/>
</dbReference>
<dbReference type="PIRSF" id="PIRSF018571">
    <property type="entry name" value="SpoIIGA"/>
    <property type="match status" value="1"/>
</dbReference>
<evidence type="ECO:0000256" key="1">
    <source>
        <dbReference type="SAM" id="Phobius"/>
    </source>
</evidence>
<keyword evidence="1" id="KW-0472">Membrane</keyword>
<protein>
    <submittedName>
        <fullName evidence="2">Sigma-E processing peptidase SpoIIGA</fullName>
    </submittedName>
</protein>
<reference evidence="3" key="1">
    <citation type="journal article" date="2019" name="Int. J. Syst. Evol. Microbiol.">
        <title>The Global Catalogue of Microorganisms (GCM) 10K type strain sequencing project: providing services to taxonomists for standard genome sequencing and annotation.</title>
        <authorList>
            <consortium name="The Broad Institute Genomics Platform"/>
            <consortium name="The Broad Institute Genome Sequencing Center for Infectious Disease"/>
            <person name="Wu L."/>
            <person name="Ma J."/>
        </authorList>
    </citation>
    <scope>NUCLEOTIDE SEQUENCE [LARGE SCALE GENOMIC DNA]</scope>
    <source>
        <strain evidence="3">CCUG 37865</strain>
    </source>
</reference>
<accession>A0ABV8WXQ9</accession>
<dbReference type="Proteomes" id="UP001595882">
    <property type="component" value="Unassembled WGS sequence"/>
</dbReference>
<feature type="transmembrane region" description="Helical" evidence="1">
    <location>
        <begin position="104"/>
        <end position="122"/>
    </location>
</feature>
<evidence type="ECO:0000313" key="2">
    <source>
        <dbReference type="EMBL" id="MFC4404661.1"/>
    </source>
</evidence>